<dbReference type="PANTHER" id="PTHR37168:SF2">
    <property type="entry name" value="CRISPR-ASSOCIATED EXONUCLEASE CAS4"/>
    <property type="match status" value="1"/>
</dbReference>
<keyword evidence="2 9" id="KW-0479">Metal-binding</keyword>
<evidence type="ECO:0000256" key="4">
    <source>
        <dbReference type="ARBA" id="ARBA00022839"/>
    </source>
</evidence>
<evidence type="ECO:0000256" key="8">
    <source>
        <dbReference type="ARBA" id="ARBA00023211"/>
    </source>
</evidence>
<evidence type="ECO:0000256" key="9">
    <source>
        <dbReference type="RuleBase" id="RU365022"/>
    </source>
</evidence>
<protein>
    <recommendedName>
        <fullName evidence="9">CRISPR-associated exonuclease Cas4</fullName>
        <ecNumber evidence="9">3.1.12.1</ecNumber>
    </recommendedName>
</protein>
<dbReference type="InterPro" id="IPR011604">
    <property type="entry name" value="PDDEXK-like_dom_sf"/>
</dbReference>
<comment type="similarity">
    <text evidence="9">Belongs to the CRISPR-associated exonuclease Cas4 family.</text>
</comment>
<dbReference type="GO" id="GO:0004527">
    <property type="term" value="F:exonuclease activity"/>
    <property type="evidence" value="ECO:0007669"/>
    <property type="project" value="UniProtKB-KW"/>
</dbReference>
<dbReference type="EMBL" id="LGFO01000205">
    <property type="protein sequence ID" value="KUK35955.1"/>
    <property type="molecule type" value="Genomic_DNA"/>
</dbReference>
<name>A0A101FF94_9THEO</name>
<dbReference type="Gene3D" id="3.90.320.10">
    <property type="match status" value="1"/>
</dbReference>
<proteinExistence type="inferred from homology"/>
<dbReference type="GO" id="GO:0051607">
    <property type="term" value="P:defense response to virus"/>
    <property type="evidence" value="ECO:0007669"/>
    <property type="project" value="UniProtKB-KW"/>
</dbReference>
<evidence type="ECO:0000259" key="10">
    <source>
        <dbReference type="Pfam" id="PF01930"/>
    </source>
</evidence>
<evidence type="ECO:0000256" key="2">
    <source>
        <dbReference type="ARBA" id="ARBA00022723"/>
    </source>
</evidence>
<keyword evidence="7 9" id="KW-0051">Antiviral defense</keyword>
<organism evidence="11 12">
    <name type="scientific">Thermacetogenium phaeum</name>
    <dbReference type="NCBI Taxonomy" id="85874"/>
    <lineage>
        <taxon>Bacteria</taxon>
        <taxon>Bacillati</taxon>
        <taxon>Bacillota</taxon>
        <taxon>Clostridia</taxon>
        <taxon>Thermoanaerobacterales</taxon>
        <taxon>Thermoanaerobacteraceae</taxon>
        <taxon>Thermacetogenium</taxon>
    </lineage>
</organism>
<comment type="function">
    <text evidence="9">CRISPR (clustered regularly interspaced short palindromic repeat) is an adaptive immune system that provides protection against mobile genetic elements (viruses, transposable elements and conjugative plasmids). CRISPR clusters contain sequences complementary to antecedent mobile elements and target invading nucleic acids. CRISPR clusters are transcribed and processed into CRISPR RNA (crRNA).</text>
</comment>
<dbReference type="OMA" id="ICKTKLW"/>
<dbReference type="Proteomes" id="UP000053326">
    <property type="component" value="Unassembled WGS sequence"/>
</dbReference>
<dbReference type="InterPro" id="IPR022765">
    <property type="entry name" value="Dna2/Cas4_DUF83"/>
</dbReference>
<comment type="cofactor">
    <cofactor evidence="9">
        <name>Mg(2+)</name>
        <dbReference type="ChEBI" id="CHEBI:18420"/>
    </cofactor>
    <cofactor evidence="9">
        <name>Mn(2+)</name>
        <dbReference type="ChEBI" id="CHEBI:29035"/>
    </cofactor>
    <text evidence="9">Mg(2+) or Mn(2+) required for ssDNA cleavage activity.</text>
</comment>
<evidence type="ECO:0000256" key="1">
    <source>
        <dbReference type="ARBA" id="ARBA00022722"/>
    </source>
</evidence>
<keyword evidence="5 9" id="KW-0408">Iron</keyword>
<sequence>MGSMIGEHWPVNGTLVWYYTICHRQVWLMARQLTPDEDDDNVAIGRFIHEHSYRRDRHELAVGNIRIDLMQASRDEVLIAEIKKSSRFLESARLQLKYYLFVLKSLGLDFKGVLLVPEERKRELVTLEEEDLVEIERIIGEIRRIIDSPVPPPAVRTRWCRPCAYAEFCWA</sequence>
<keyword evidence="4 9" id="KW-0269">Exonuclease</keyword>
<comment type="cofactor">
    <cofactor evidence="9">
        <name>iron-sulfur cluster</name>
        <dbReference type="ChEBI" id="CHEBI:30408"/>
    </cofactor>
</comment>
<evidence type="ECO:0000256" key="6">
    <source>
        <dbReference type="ARBA" id="ARBA00023014"/>
    </source>
</evidence>
<evidence type="ECO:0000256" key="7">
    <source>
        <dbReference type="ARBA" id="ARBA00023118"/>
    </source>
</evidence>
<dbReference type="PANTHER" id="PTHR37168">
    <property type="entry name" value="CRISPR-ASSOCIATED EXONUCLEASE CAS4"/>
    <property type="match status" value="1"/>
</dbReference>
<dbReference type="Pfam" id="PF01930">
    <property type="entry name" value="Cas_Cas4"/>
    <property type="match status" value="1"/>
</dbReference>
<keyword evidence="6 9" id="KW-0411">Iron-sulfur</keyword>
<evidence type="ECO:0000313" key="11">
    <source>
        <dbReference type="EMBL" id="KUK35955.1"/>
    </source>
</evidence>
<evidence type="ECO:0000313" key="12">
    <source>
        <dbReference type="Proteomes" id="UP000053326"/>
    </source>
</evidence>
<dbReference type="GO" id="GO:0051536">
    <property type="term" value="F:iron-sulfur cluster binding"/>
    <property type="evidence" value="ECO:0007669"/>
    <property type="project" value="UniProtKB-KW"/>
</dbReference>
<accession>A0A101FF94</accession>
<reference evidence="12" key="1">
    <citation type="journal article" date="2015" name="MBio">
        <title>Genome-Resolved Metagenomic Analysis Reveals Roles for Candidate Phyla and Other Microbial Community Members in Biogeochemical Transformations in Oil Reservoirs.</title>
        <authorList>
            <person name="Hu P."/>
            <person name="Tom L."/>
            <person name="Singh A."/>
            <person name="Thomas B.C."/>
            <person name="Baker B.J."/>
            <person name="Piceno Y.M."/>
            <person name="Andersen G.L."/>
            <person name="Banfield J.F."/>
        </authorList>
    </citation>
    <scope>NUCLEOTIDE SEQUENCE [LARGE SCALE GENOMIC DNA]</scope>
</reference>
<dbReference type="GO" id="GO:0046872">
    <property type="term" value="F:metal ion binding"/>
    <property type="evidence" value="ECO:0007669"/>
    <property type="project" value="UniProtKB-KW"/>
</dbReference>
<keyword evidence="3 9" id="KW-0378">Hydrolase</keyword>
<dbReference type="NCBIfam" id="TIGR00372">
    <property type="entry name" value="cas4"/>
    <property type="match status" value="1"/>
</dbReference>
<comment type="caution">
    <text evidence="11">The sequence shown here is derived from an EMBL/GenBank/DDBJ whole genome shotgun (WGS) entry which is preliminary data.</text>
</comment>
<dbReference type="InterPro" id="IPR013343">
    <property type="entry name" value="CRISPR-assoc_prot_Cas4"/>
</dbReference>
<gene>
    <name evidence="11" type="ORF">XD66_1335</name>
</gene>
<dbReference type="EC" id="3.1.12.1" evidence="9"/>
<keyword evidence="8 9" id="KW-0464">Manganese</keyword>
<keyword evidence="1 9" id="KW-0540">Nuclease</keyword>
<feature type="domain" description="DUF83" evidence="10">
    <location>
        <begin position="12"/>
        <end position="171"/>
    </location>
</feature>
<dbReference type="AlphaFoldDB" id="A0A101FF94"/>
<evidence type="ECO:0000256" key="3">
    <source>
        <dbReference type="ARBA" id="ARBA00022801"/>
    </source>
</evidence>
<evidence type="ECO:0000256" key="5">
    <source>
        <dbReference type="ARBA" id="ARBA00023004"/>
    </source>
</evidence>